<dbReference type="GO" id="GO:0001887">
    <property type="term" value="P:selenium compound metabolic process"/>
    <property type="evidence" value="ECO:0000318"/>
    <property type="project" value="GO_Central"/>
</dbReference>
<reference evidence="8 9" key="1">
    <citation type="journal article" date="2007" name="Nature">
        <title>The medaka draft genome and insights into vertebrate genome evolution.</title>
        <authorList>
            <person name="Kasahara M."/>
            <person name="Naruse K."/>
            <person name="Sasaki S."/>
            <person name="Nakatani Y."/>
            <person name="Qu W."/>
            <person name="Ahsan B."/>
            <person name="Yamada T."/>
            <person name="Nagayasu Y."/>
            <person name="Doi K."/>
            <person name="Kasai Y."/>
            <person name="Jindo T."/>
            <person name="Kobayashi D."/>
            <person name="Shimada A."/>
            <person name="Toyoda A."/>
            <person name="Kuroki Y."/>
            <person name="Fujiyama A."/>
            <person name="Sasaki T."/>
            <person name="Shimizu A."/>
            <person name="Asakawa S."/>
            <person name="Shimizu N."/>
            <person name="Hashimoto S."/>
            <person name="Yang J."/>
            <person name="Lee Y."/>
            <person name="Matsushima K."/>
            <person name="Sugano S."/>
            <person name="Sakaizumi M."/>
            <person name="Narita T."/>
            <person name="Ohishi K."/>
            <person name="Haga S."/>
            <person name="Ohta F."/>
            <person name="Nomoto H."/>
            <person name="Nogata K."/>
            <person name="Morishita T."/>
            <person name="Endo T."/>
            <person name="Shin-I T."/>
            <person name="Takeda H."/>
            <person name="Morishita S."/>
            <person name="Kohara Y."/>
        </authorList>
    </citation>
    <scope>NUCLEOTIDE SEQUENCE [LARGE SCALE GENOMIC DNA]</scope>
    <source>
        <strain evidence="8 9">Hd-rR</strain>
    </source>
</reference>
<gene>
    <name evidence="8" type="primary">selenop2</name>
</gene>
<reference evidence="8" key="2">
    <citation type="submission" date="2025-08" db="UniProtKB">
        <authorList>
            <consortium name="Ensembl"/>
        </authorList>
    </citation>
    <scope>IDENTIFICATION</scope>
    <source>
        <strain evidence="8">Hd-rR</strain>
    </source>
</reference>
<evidence type="ECO:0000256" key="4">
    <source>
        <dbReference type="ARBA" id="ARBA00022933"/>
    </source>
</evidence>
<keyword evidence="9" id="KW-1185">Reference proteome</keyword>
<keyword evidence="5" id="KW-0325">Glycoprotein</keyword>
<evidence type="ECO:0000256" key="1">
    <source>
        <dbReference type="ARBA" id="ARBA00004613"/>
    </source>
</evidence>
<feature type="compositionally biased region" description="Polar residues" evidence="6">
    <location>
        <begin position="104"/>
        <end position="114"/>
    </location>
</feature>
<dbReference type="InParanoid" id="H2MB78"/>
<keyword evidence="3" id="KW-0732">Signal</keyword>
<sequence>MIVNELEALSQTMHWKLKKKAPTGVPVYQQSSLQKDVWEILDGDKDDFLIYDRCGLLTFHIVLPNSFLQNADVENAITATYTQDICNCSVSTNSIQRPADEPENVTTTLEASPNDSRHEHAHHHHPHHQHLHHHHPHHQHLHHHHPHHQHLHHHHPHLQQHSKHQNDDSY</sequence>
<dbReference type="PANTHER" id="PTHR10105:SF4">
    <property type="entry name" value="SELENOPROTEIN P2"/>
    <property type="match status" value="1"/>
</dbReference>
<dbReference type="InterPro" id="IPR037941">
    <property type="entry name" value="SeP"/>
</dbReference>
<dbReference type="PANTHER" id="PTHR10105">
    <property type="entry name" value="SELENOPROTEIN P"/>
    <property type="match status" value="1"/>
</dbReference>
<dbReference type="GeneTree" id="ENSGT00510000049326"/>
<dbReference type="Proteomes" id="UP000001038">
    <property type="component" value="Chromosome 17"/>
</dbReference>
<evidence type="ECO:0000256" key="3">
    <source>
        <dbReference type="ARBA" id="ARBA00022729"/>
    </source>
</evidence>
<dbReference type="Pfam" id="PF04592">
    <property type="entry name" value="SelP_N"/>
    <property type="match status" value="1"/>
</dbReference>
<evidence type="ECO:0000256" key="6">
    <source>
        <dbReference type="SAM" id="MobiDB-lite"/>
    </source>
</evidence>
<dbReference type="GO" id="GO:0005576">
    <property type="term" value="C:extracellular region"/>
    <property type="evidence" value="ECO:0000318"/>
    <property type="project" value="GO_Central"/>
</dbReference>
<dbReference type="Ensembl" id="ENSORLT00000015800.2">
    <property type="protein sequence ID" value="ENSORLP00000015799.2"/>
    <property type="gene ID" value="ENSORLG00000012616.2"/>
</dbReference>
<proteinExistence type="predicted"/>
<dbReference type="InterPro" id="IPR007671">
    <property type="entry name" value="Selenoprotein-P_N"/>
</dbReference>
<dbReference type="eggNOG" id="ENOG502RY36">
    <property type="taxonomic scope" value="Eukaryota"/>
</dbReference>
<dbReference type="STRING" id="8090.ENSORLP00000015799"/>
<dbReference type="AlphaFoldDB" id="H2MB78"/>
<reference evidence="8" key="3">
    <citation type="submission" date="2025-09" db="UniProtKB">
        <authorList>
            <consortium name="Ensembl"/>
        </authorList>
    </citation>
    <scope>IDENTIFICATION</scope>
    <source>
        <strain evidence="8">Hd-rR</strain>
    </source>
</reference>
<organism evidence="8 9">
    <name type="scientific">Oryzias latipes</name>
    <name type="common">Japanese rice fish</name>
    <name type="synonym">Japanese killifish</name>
    <dbReference type="NCBI Taxonomy" id="8090"/>
    <lineage>
        <taxon>Eukaryota</taxon>
        <taxon>Metazoa</taxon>
        <taxon>Chordata</taxon>
        <taxon>Craniata</taxon>
        <taxon>Vertebrata</taxon>
        <taxon>Euteleostomi</taxon>
        <taxon>Actinopterygii</taxon>
        <taxon>Neopterygii</taxon>
        <taxon>Teleostei</taxon>
        <taxon>Neoteleostei</taxon>
        <taxon>Acanthomorphata</taxon>
        <taxon>Ovalentaria</taxon>
        <taxon>Atherinomorphae</taxon>
        <taxon>Beloniformes</taxon>
        <taxon>Adrianichthyidae</taxon>
        <taxon>Oryziinae</taxon>
        <taxon>Oryzias</taxon>
    </lineage>
</organism>
<evidence type="ECO:0000256" key="2">
    <source>
        <dbReference type="ARBA" id="ARBA00022525"/>
    </source>
</evidence>
<keyword evidence="2" id="KW-0964">Secreted</keyword>
<feature type="domain" description="Selenoprotein P N-terminal" evidence="7">
    <location>
        <begin position="1"/>
        <end position="139"/>
    </location>
</feature>
<evidence type="ECO:0000259" key="7">
    <source>
        <dbReference type="Pfam" id="PF04592"/>
    </source>
</evidence>
<feature type="compositionally biased region" description="Basic residues" evidence="6">
    <location>
        <begin position="119"/>
        <end position="163"/>
    </location>
</feature>
<evidence type="ECO:0000256" key="5">
    <source>
        <dbReference type="ARBA" id="ARBA00023180"/>
    </source>
</evidence>
<name>H2MB78_ORYLA</name>
<comment type="subcellular location">
    <subcellularLocation>
        <location evidence="1">Secreted</location>
    </subcellularLocation>
</comment>
<dbReference type="HOGENOM" id="CLU_064314_2_0_1"/>
<protein>
    <recommendedName>
        <fullName evidence="7">Selenoprotein P N-terminal domain-containing protein</fullName>
    </recommendedName>
</protein>
<evidence type="ECO:0000313" key="9">
    <source>
        <dbReference type="Proteomes" id="UP000001038"/>
    </source>
</evidence>
<evidence type="ECO:0000313" key="8">
    <source>
        <dbReference type="Ensembl" id="ENSORLP00000015799.2"/>
    </source>
</evidence>
<feature type="region of interest" description="Disordered" evidence="6">
    <location>
        <begin position="93"/>
        <end position="170"/>
    </location>
</feature>
<keyword evidence="4" id="KW-0712">Selenocysteine</keyword>
<dbReference type="GO" id="GO:0008430">
    <property type="term" value="F:selenium binding"/>
    <property type="evidence" value="ECO:0000318"/>
    <property type="project" value="GO_Central"/>
</dbReference>
<dbReference type="Bgee" id="ENSORLG00000012616">
    <property type="expression patterns" value="Expressed in liver and 10 other cell types or tissues"/>
</dbReference>
<accession>H2MB78</accession>